<dbReference type="KEGG" id="agv:OJF2_67860"/>
<dbReference type="Pfam" id="PF07040">
    <property type="entry name" value="DUF1326"/>
    <property type="match status" value="1"/>
</dbReference>
<dbReference type="RefSeq" id="WP_148597654.1">
    <property type="nucleotide sequence ID" value="NZ_CP042997.1"/>
</dbReference>
<dbReference type="OrthoDB" id="270217at2"/>
<dbReference type="Proteomes" id="UP000324233">
    <property type="component" value="Chromosome"/>
</dbReference>
<feature type="signal peptide" evidence="1">
    <location>
        <begin position="1"/>
        <end position="22"/>
    </location>
</feature>
<reference evidence="2 3" key="1">
    <citation type="submission" date="2019-08" db="EMBL/GenBank/DDBJ databases">
        <title>Deep-cultivation of Planctomycetes and their phenomic and genomic characterization uncovers novel biology.</title>
        <authorList>
            <person name="Wiegand S."/>
            <person name="Jogler M."/>
            <person name="Boedeker C."/>
            <person name="Pinto D."/>
            <person name="Vollmers J."/>
            <person name="Rivas-Marin E."/>
            <person name="Kohn T."/>
            <person name="Peeters S.H."/>
            <person name="Heuer A."/>
            <person name="Rast P."/>
            <person name="Oberbeckmann S."/>
            <person name="Bunk B."/>
            <person name="Jeske O."/>
            <person name="Meyerdierks A."/>
            <person name="Storesund J.E."/>
            <person name="Kallscheuer N."/>
            <person name="Luecker S."/>
            <person name="Lage O.M."/>
            <person name="Pohl T."/>
            <person name="Merkel B.J."/>
            <person name="Hornburger P."/>
            <person name="Mueller R.-W."/>
            <person name="Bruemmer F."/>
            <person name="Labrenz M."/>
            <person name="Spormann A.M."/>
            <person name="Op den Camp H."/>
            <person name="Overmann J."/>
            <person name="Amann R."/>
            <person name="Jetten M.S.M."/>
            <person name="Mascher T."/>
            <person name="Medema M.H."/>
            <person name="Devos D.P."/>
            <person name="Kaster A.-K."/>
            <person name="Ovreas L."/>
            <person name="Rohde M."/>
            <person name="Galperin M.Y."/>
            <person name="Jogler C."/>
        </authorList>
    </citation>
    <scope>NUCLEOTIDE SEQUENCE [LARGE SCALE GENOMIC DNA]</scope>
    <source>
        <strain evidence="2 3">OJF2</strain>
    </source>
</reference>
<keyword evidence="1" id="KW-0732">Signal</keyword>
<evidence type="ECO:0000256" key="1">
    <source>
        <dbReference type="SAM" id="SignalP"/>
    </source>
</evidence>
<proteinExistence type="predicted"/>
<accession>A0A5B9WBZ2</accession>
<feature type="chain" id="PRO_5022951312" description="DUF1326 domain-containing protein" evidence="1">
    <location>
        <begin position="23"/>
        <end position="234"/>
    </location>
</feature>
<organism evidence="2 3">
    <name type="scientific">Aquisphaera giovannonii</name>
    <dbReference type="NCBI Taxonomy" id="406548"/>
    <lineage>
        <taxon>Bacteria</taxon>
        <taxon>Pseudomonadati</taxon>
        <taxon>Planctomycetota</taxon>
        <taxon>Planctomycetia</taxon>
        <taxon>Isosphaerales</taxon>
        <taxon>Isosphaeraceae</taxon>
        <taxon>Aquisphaera</taxon>
    </lineage>
</organism>
<name>A0A5B9WBZ2_9BACT</name>
<dbReference type="InterPro" id="IPR009758">
    <property type="entry name" value="DUF1326"/>
</dbReference>
<evidence type="ECO:0008006" key="4">
    <source>
        <dbReference type="Google" id="ProtNLM"/>
    </source>
</evidence>
<dbReference type="AlphaFoldDB" id="A0A5B9WBZ2"/>
<gene>
    <name evidence="2" type="ORF">OJF2_67860</name>
</gene>
<protein>
    <recommendedName>
        <fullName evidence="4">DUF1326 domain-containing protein</fullName>
    </recommendedName>
</protein>
<sequence length="234" mass="24424" precursor="true">MRYSLAALCGALLMASAGVAGAAGLEGDYVEARTADVFTGPCISNSEVFTTGHQAVLAWKVRQGAWKGVDVGGLCVAAAVEGTTTFSQDRPEAATAVVIVDRKASPAQREALVAMARELGGARLGNIKAVKVASMALKVEEHVASEADSAHAAHGMPQAPRASFWAAGLAQVITRPLDDNDHFCGNEVIAYQPLSQGVVAKPAYTLGHEFKGEGLPSRWSDPNCRSSFVGRFAL</sequence>
<evidence type="ECO:0000313" key="3">
    <source>
        <dbReference type="Proteomes" id="UP000324233"/>
    </source>
</evidence>
<dbReference type="EMBL" id="CP042997">
    <property type="protein sequence ID" value="QEH38188.1"/>
    <property type="molecule type" value="Genomic_DNA"/>
</dbReference>
<evidence type="ECO:0000313" key="2">
    <source>
        <dbReference type="EMBL" id="QEH38188.1"/>
    </source>
</evidence>
<keyword evidence="3" id="KW-1185">Reference proteome</keyword>